<evidence type="ECO:0000256" key="1">
    <source>
        <dbReference type="SAM" id="SignalP"/>
    </source>
</evidence>
<dbReference type="InterPro" id="IPR017853">
    <property type="entry name" value="GH"/>
</dbReference>
<gene>
    <name evidence="2" type="ORF">FYJ85_01125</name>
</gene>
<reference evidence="2 3" key="1">
    <citation type="submission" date="2019-08" db="EMBL/GenBank/DDBJ databases">
        <title>In-depth cultivation of the pig gut microbiome towards novel bacterial diversity and tailored functional studies.</title>
        <authorList>
            <person name="Wylensek D."/>
            <person name="Hitch T.C.A."/>
            <person name="Clavel T."/>
        </authorList>
    </citation>
    <scope>NUCLEOTIDE SEQUENCE [LARGE SCALE GENOMIC DNA]</scope>
    <source>
        <strain evidence="2 3">BBE-744-WT-12</strain>
    </source>
</reference>
<evidence type="ECO:0000313" key="2">
    <source>
        <dbReference type="EMBL" id="MST95650.1"/>
    </source>
</evidence>
<dbReference type="RefSeq" id="WP_154416715.1">
    <property type="nucleotide sequence ID" value="NZ_VUNS01000001.1"/>
</dbReference>
<dbReference type="SUPFAM" id="SSF51445">
    <property type="entry name" value="(Trans)glycosidases"/>
    <property type="match status" value="1"/>
</dbReference>
<sequence>MKLVSFLAACALLAAAAGTAVAETIALSAGNPAWAFDDGSREFSVGAGGGLTRGNGVLRLDGDFAFGGRYAAVALAMDYPDAEEFRFKVRTAASRIAVRFEDAAGRIHEHSAKLSGSDADFQEVGFPVAASAQNGGEPFAPPLKSIRILIHANGFRTDAGFAEIRDVRLTGVSGAKGVIACRAASPEEHFVTPGDAAPFRLSVLAGKEQFSPEELRYRCLDYSGNETASGTASFDAKERILSVPSPQKPGYYDLEFPALGIRSAVVAGEPYTGVAEEYFAMDFSLNGRKRFDTAAFGGFLRVLARNGIGWGRDRFAWGELHPEPGRFDFDGRGERSETLHRLAGEAGISIFDTFREAPAWNRRLRTDRDAEGSETGHYSYGCNVFPRNLIDAARSLAVVASRWSSGKALAVWDAPDAGFGNGFPAEFVTALTKAVSTRFSLDKVPVLLVGGGLAGIRGEDDMLYRAYVSGGLLDDVDAVSLQSGEEISEIEYRVAGLRATERARKNNRAGIPYWITGSGGSWTDESGTGRPEAGTDRRIAAQLVARAIEFRALGAEKFFPFTGKDDRGGERNFGMLDRNDAPLRSMAAYAYLPRALAHREYVGDLKIGGVMRSRVFTDGRDAVACLYAGGERSPLKLPEGLEILKAAGADGRTLEVRDGLVPMDDGIVYLYCDTFGLLPYLEVETPAMELYRLARGFKPAARAAKPVVIQPGYELDGMLYDRFGYRVKNGETVLFKVFFNNLSDKEVTVEPYLNLPAGIRYIEEKKPEEEKDAKKKAERLKLDILPGTQAEYVFRVRFDPSLDRREYTTFSVADRNSNATPLVIAVKPYQVERIALSPGAGPTDWIDFSRPADWKSERIPSAGPDIRAKFRASARKGGLRLEVQVLDETQECDFPAAEAWRGDSVQIALQLRRSAGDFSAPVQAFCAARSREGEKMVRQAPGGGSGPAEGAALAFSRNDGVSSYYVIDIPASALGVPALEKGMMFGISLKVNSAAADGRSGSLSWGDFRNPALFQQLEF</sequence>
<evidence type="ECO:0008006" key="4">
    <source>
        <dbReference type="Google" id="ProtNLM"/>
    </source>
</evidence>
<keyword evidence="1" id="KW-0732">Signal</keyword>
<accession>A0A844FWM3</accession>
<name>A0A844FWM3_9BACT</name>
<comment type="caution">
    <text evidence="2">The sequence shown here is derived from an EMBL/GenBank/DDBJ whole genome shotgun (WGS) entry which is preliminary data.</text>
</comment>
<dbReference type="Proteomes" id="UP000435649">
    <property type="component" value="Unassembled WGS sequence"/>
</dbReference>
<proteinExistence type="predicted"/>
<keyword evidence="3" id="KW-1185">Reference proteome</keyword>
<organism evidence="2 3">
    <name type="scientific">Victivallis lenta</name>
    <dbReference type="NCBI Taxonomy" id="2606640"/>
    <lineage>
        <taxon>Bacteria</taxon>
        <taxon>Pseudomonadati</taxon>
        <taxon>Lentisphaerota</taxon>
        <taxon>Lentisphaeria</taxon>
        <taxon>Victivallales</taxon>
        <taxon>Victivallaceae</taxon>
        <taxon>Victivallis</taxon>
    </lineage>
</organism>
<dbReference type="Gene3D" id="2.60.40.1190">
    <property type="match status" value="1"/>
</dbReference>
<dbReference type="Gene3D" id="3.20.20.80">
    <property type="entry name" value="Glycosidases"/>
    <property type="match status" value="1"/>
</dbReference>
<protein>
    <recommendedName>
        <fullName evidence="4">Carbohydrate binding protein with CBM9 domain</fullName>
    </recommendedName>
</protein>
<dbReference type="EMBL" id="VUNS01000001">
    <property type="protein sequence ID" value="MST95650.1"/>
    <property type="molecule type" value="Genomic_DNA"/>
</dbReference>
<dbReference type="AlphaFoldDB" id="A0A844FWM3"/>
<feature type="chain" id="PRO_5032737047" description="Carbohydrate binding protein with CBM9 domain" evidence="1">
    <location>
        <begin position="23"/>
        <end position="1019"/>
    </location>
</feature>
<evidence type="ECO:0000313" key="3">
    <source>
        <dbReference type="Proteomes" id="UP000435649"/>
    </source>
</evidence>
<feature type="signal peptide" evidence="1">
    <location>
        <begin position="1"/>
        <end position="22"/>
    </location>
</feature>